<evidence type="ECO:0000313" key="1">
    <source>
        <dbReference type="EMBL" id="UOG77284.1"/>
    </source>
</evidence>
<geneLocation type="plasmid" evidence="1 2">
    <name>unnamed1</name>
</geneLocation>
<accession>A0ABY4D425</accession>
<keyword evidence="2" id="KW-1185">Reference proteome</keyword>
<proteinExistence type="predicted"/>
<dbReference type="EMBL" id="CP094670">
    <property type="protein sequence ID" value="UOG77284.1"/>
    <property type="molecule type" value="Genomic_DNA"/>
</dbReference>
<protein>
    <recommendedName>
        <fullName evidence="3">STAS/SEC14 domain-containing protein</fullName>
    </recommendedName>
</protein>
<sequence>MLIHLLPDSDGSRCTLTFEEKEGWLRATWRGYVDPLEAMRGAENYLTNAEPFHCPYLLNDNVALQGPWFDSVEWLQQAWLPHALQIGLHYIAHVVQADTRVDALTLAFPKPVTGAVELQIFHTVEEAQEWLRSCQQPHTEAVS</sequence>
<name>A0ABY4D425_9BACT</name>
<evidence type="ECO:0008006" key="3">
    <source>
        <dbReference type="Google" id="ProtNLM"/>
    </source>
</evidence>
<gene>
    <name evidence="1" type="ORF">MTX78_23345</name>
</gene>
<reference evidence="1 2" key="1">
    <citation type="submission" date="2022-03" db="EMBL/GenBank/DDBJ databases">
        <title>Hymenobactersp. isolated from the air.</title>
        <authorList>
            <person name="Won M."/>
            <person name="Kwon S.-W."/>
        </authorList>
    </citation>
    <scope>NUCLEOTIDE SEQUENCE [LARGE SCALE GENOMIC DNA]</scope>
    <source>
        <strain evidence="1 2">KACC 21982</strain>
        <plasmid evidence="1 2">unnamed1</plasmid>
    </source>
</reference>
<organism evidence="1 2">
    <name type="scientific">Hymenobacter tibetensis</name>
    <dbReference type="NCBI Taxonomy" id="497967"/>
    <lineage>
        <taxon>Bacteria</taxon>
        <taxon>Pseudomonadati</taxon>
        <taxon>Bacteroidota</taxon>
        <taxon>Cytophagia</taxon>
        <taxon>Cytophagales</taxon>
        <taxon>Hymenobacteraceae</taxon>
        <taxon>Hymenobacter</taxon>
    </lineage>
</organism>
<keyword evidence="1" id="KW-0614">Plasmid</keyword>
<dbReference type="RefSeq" id="WP_243802976.1">
    <property type="nucleotide sequence ID" value="NZ_CP094670.1"/>
</dbReference>
<evidence type="ECO:0000313" key="2">
    <source>
        <dbReference type="Proteomes" id="UP000831113"/>
    </source>
</evidence>
<dbReference type="Proteomes" id="UP000831113">
    <property type="component" value="Plasmid unnamed1"/>
</dbReference>